<keyword evidence="9" id="KW-1185">Reference proteome</keyword>
<evidence type="ECO:0000256" key="6">
    <source>
        <dbReference type="ARBA" id="ARBA00023136"/>
    </source>
</evidence>
<dbReference type="EMBL" id="JBHPON010000001">
    <property type="protein sequence ID" value="MFC6035881.1"/>
    <property type="molecule type" value="Genomic_DNA"/>
</dbReference>
<evidence type="ECO:0000256" key="3">
    <source>
        <dbReference type="ARBA" id="ARBA00022692"/>
    </source>
</evidence>
<dbReference type="PANTHER" id="PTHR12137">
    <property type="entry name" value="CARBOHYDRATE SULFOTRANSFERASE"/>
    <property type="match status" value="1"/>
</dbReference>
<evidence type="ECO:0000256" key="5">
    <source>
        <dbReference type="ARBA" id="ARBA00023034"/>
    </source>
</evidence>
<dbReference type="Pfam" id="PF03567">
    <property type="entry name" value="Sulfotransfer_2"/>
    <property type="match status" value="1"/>
</dbReference>
<keyword evidence="4" id="KW-1133">Transmembrane helix</keyword>
<gene>
    <name evidence="8" type="ORF">ACFMB1_10020</name>
</gene>
<comment type="caution">
    <text evidence="8">The sequence shown here is derived from an EMBL/GenBank/DDBJ whole genome shotgun (WGS) entry which is preliminary data.</text>
</comment>
<dbReference type="Proteomes" id="UP001596116">
    <property type="component" value="Unassembled WGS sequence"/>
</dbReference>
<evidence type="ECO:0000256" key="1">
    <source>
        <dbReference type="ARBA" id="ARBA00004323"/>
    </source>
</evidence>
<sequence length="292" mass="33516">MFKRNALGLNSAVERVAAKITAVRQQNIIGKADAYYEQGEAEKARAEYQRIIHVAKRKKPRILPTYAFQRAGEFGYHSIDLPKYKIAYFPIPKNACTSLKWLFYELIYGAPFDSQHPLGTIHKFFRGGTMLAHNPNYADRCKVVVIRDPIQRFISAYRNRILYHQDVASLYAEKGLSEAPEINQFVDDLEFYMRRSRVTNHHFGLQSLYLTGDFSFFDKIYPIEQLGELVAFLSDTVGRPLELPRKQAGGPKVTLQDLSPESFAKLLAFYDADYQFLGDYYSADHIKALYAA</sequence>
<keyword evidence="6" id="KW-0472">Membrane</keyword>
<proteinExistence type="predicted"/>
<comment type="subcellular location">
    <subcellularLocation>
        <location evidence="1">Golgi apparatus membrane</location>
        <topology evidence="1">Single-pass type II membrane protein</topology>
    </subcellularLocation>
</comment>
<evidence type="ECO:0000256" key="7">
    <source>
        <dbReference type="ARBA" id="ARBA00023180"/>
    </source>
</evidence>
<organism evidence="8 9">
    <name type="scientific">Hyphococcus aureus</name>
    <dbReference type="NCBI Taxonomy" id="2666033"/>
    <lineage>
        <taxon>Bacteria</taxon>
        <taxon>Pseudomonadati</taxon>
        <taxon>Pseudomonadota</taxon>
        <taxon>Alphaproteobacteria</taxon>
        <taxon>Parvularculales</taxon>
        <taxon>Parvularculaceae</taxon>
        <taxon>Hyphococcus</taxon>
    </lineage>
</organism>
<keyword evidence="2" id="KW-0808">Transferase</keyword>
<reference evidence="8 9" key="1">
    <citation type="submission" date="2024-09" db="EMBL/GenBank/DDBJ databases">
        <authorList>
            <person name="Zhang Z.-H."/>
        </authorList>
    </citation>
    <scope>NUCLEOTIDE SEQUENCE [LARGE SCALE GENOMIC DNA]</scope>
    <source>
        <strain evidence="8 9">HHTR114</strain>
    </source>
</reference>
<keyword evidence="3" id="KW-0812">Transmembrane</keyword>
<accession>A0ABW1KUT4</accession>
<evidence type="ECO:0000256" key="2">
    <source>
        <dbReference type="ARBA" id="ARBA00022679"/>
    </source>
</evidence>
<dbReference type="InterPro" id="IPR018011">
    <property type="entry name" value="Carb_sulfotrans_8-10"/>
</dbReference>
<evidence type="ECO:0000313" key="9">
    <source>
        <dbReference type="Proteomes" id="UP001596116"/>
    </source>
</evidence>
<keyword evidence="7" id="KW-0325">Glycoprotein</keyword>
<keyword evidence="5" id="KW-0333">Golgi apparatus</keyword>
<evidence type="ECO:0000256" key="4">
    <source>
        <dbReference type="ARBA" id="ARBA00022989"/>
    </source>
</evidence>
<dbReference type="InterPro" id="IPR005331">
    <property type="entry name" value="Sulfotransferase"/>
</dbReference>
<protein>
    <submittedName>
        <fullName evidence="8">Sulfotransferase family 2 domain-containing protein</fullName>
    </submittedName>
</protein>
<evidence type="ECO:0000313" key="8">
    <source>
        <dbReference type="EMBL" id="MFC6035881.1"/>
    </source>
</evidence>
<name>A0ABW1KUT4_9PROT</name>
<dbReference type="PANTHER" id="PTHR12137:SF54">
    <property type="entry name" value="CARBOHYDRATE SULFOTRANSFERASE"/>
    <property type="match status" value="1"/>
</dbReference>
<dbReference type="RefSeq" id="WP_379878452.1">
    <property type="nucleotide sequence ID" value="NZ_JBHPON010000001.1"/>
</dbReference>